<sequence length="233" mass="25793">MRDSGILTQCRARAYGSRQAAWRDSQPRARLAPLVRAFVLPTSSSWADACAVRARCLRGHVAEMFQLGNSRRRPLPPTIPASFVGRAPFVDDVFTLSSSAYPWIGKLAIAHFATEMGRWEKLATPAARWGVLSIRRLGPRIYEDNNGRVVTVGRTRQGMRCVFKSHQGIRFALLLPLARGPYGTYTGRGSIFRLPGSPSGSARLWTYEGKAPVSGAFRSWPSEDTAGEVETRR</sequence>
<reference evidence="1 2" key="1">
    <citation type="journal article" date="2012" name="Science">
        <title>The Paleozoic origin of enzymatic lignin decomposition reconstructed from 31 fungal genomes.</title>
        <authorList>
            <person name="Floudas D."/>
            <person name="Binder M."/>
            <person name="Riley R."/>
            <person name="Barry K."/>
            <person name="Blanchette R.A."/>
            <person name="Henrissat B."/>
            <person name="Martinez A.T."/>
            <person name="Otillar R."/>
            <person name="Spatafora J.W."/>
            <person name="Yadav J.S."/>
            <person name="Aerts A."/>
            <person name="Benoit I."/>
            <person name="Boyd A."/>
            <person name="Carlson A."/>
            <person name="Copeland A."/>
            <person name="Coutinho P.M."/>
            <person name="de Vries R.P."/>
            <person name="Ferreira P."/>
            <person name="Findley K."/>
            <person name="Foster B."/>
            <person name="Gaskell J."/>
            <person name="Glotzer D."/>
            <person name="Gorecki P."/>
            <person name="Heitman J."/>
            <person name="Hesse C."/>
            <person name="Hori C."/>
            <person name="Igarashi K."/>
            <person name="Jurgens J.A."/>
            <person name="Kallen N."/>
            <person name="Kersten P."/>
            <person name="Kohler A."/>
            <person name="Kuees U."/>
            <person name="Kumar T.K.A."/>
            <person name="Kuo A."/>
            <person name="LaButti K."/>
            <person name="Larrondo L.F."/>
            <person name="Lindquist E."/>
            <person name="Ling A."/>
            <person name="Lombard V."/>
            <person name="Lucas S."/>
            <person name="Lundell T."/>
            <person name="Martin R."/>
            <person name="McLaughlin D.J."/>
            <person name="Morgenstern I."/>
            <person name="Morin E."/>
            <person name="Murat C."/>
            <person name="Nagy L.G."/>
            <person name="Nolan M."/>
            <person name="Ohm R.A."/>
            <person name="Patyshakuliyeva A."/>
            <person name="Rokas A."/>
            <person name="Ruiz-Duenas F.J."/>
            <person name="Sabat G."/>
            <person name="Salamov A."/>
            <person name="Samejima M."/>
            <person name="Schmutz J."/>
            <person name="Slot J.C."/>
            <person name="St John F."/>
            <person name="Stenlid J."/>
            <person name="Sun H."/>
            <person name="Sun S."/>
            <person name="Syed K."/>
            <person name="Tsang A."/>
            <person name="Wiebenga A."/>
            <person name="Young D."/>
            <person name="Pisabarro A."/>
            <person name="Eastwood D.C."/>
            <person name="Martin F."/>
            <person name="Cullen D."/>
            <person name="Grigoriev I.V."/>
            <person name="Hibbett D.S."/>
        </authorList>
    </citation>
    <scope>NUCLEOTIDE SEQUENCE [LARGE SCALE GENOMIC DNA]</scope>
    <source>
        <strain evidence="1 2">ATCC 11539</strain>
    </source>
</reference>
<organism evidence="1 2">
    <name type="scientific">Gloeophyllum trabeum (strain ATCC 11539 / FP-39264 / Madison 617)</name>
    <name type="common">Brown rot fungus</name>
    <dbReference type="NCBI Taxonomy" id="670483"/>
    <lineage>
        <taxon>Eukaryota</taxon>
        <taxon>Fungi</taxon>
        <taxon>Dikarya</taxon>
        <taxon>Basidiomycota</taxon>
        <taxon>Agaricomycotina</taxon>
        <taxon>Agaricomycetes</taxon>
        <taxon>Gloeophyllales</taxon>
        <taxon>Gloeophyllaceae</taxon>
        <taxon>Gloeophyllum</taxon>
    </lineage>
</organism>
<dbReference type="GeneID" id="19309920"/>
<evidence type="ECO:0000313" key="2">
    <source>
        <dbReference type="Proteomes" id="UP000030669"/>
    </source>
</evidence>
<dbReference type="EMBL" id="KB469315">
    <property type="protein sequence ID" value="EPQ50456.1"/>
    <property type="molecule type" value="Genomic_DNA"/>
</dbReference>
<evidence type="ECO:0000313" key="1">
    <source>
        <dbReference type="EMBL" id="EPQ50456.1"/>
    </source>
</evidence>
<dbReference type="HOGENOM" id="CLU_1190026_0_0_1"/>
<dbReference type="RefSeq" id="XP_007870998.1">
    <property type="nucleotide sequence ID" value="XM_007872807.1"/>
</dbReference>
<gene>
    <name evidence="1" type="ORF">GLOTRDRAFT_96956</name>
</gene>
<name>S7PRH3_GLOTA</name>
<dbReference type="Proteomes" id="UP000030669">
    <property type="component" value="Unassembled WGS sequence"/>
</dbReference>
<dbReference type="KEGG" id="gtr:GLOTRDRAFT_96956"/>
<accession>S7PRH3</accession>
<keyword evidence="2" id="KW-1185">Reference proteome</keyword>
<proteinExistence type="predicted"/>
<dbReference type="AlphaFoldDB" id="S7PRH3"/>
<protein>
    <submittedName>
        <fullName evidence="1">Uncharacterized protein</fullName>
    </submittedName>
</protein>